<evidence type="ECO:0000313" key="1">
    <source>
        <dbReference type="EMBL" id="MDK2593590.1"/>
    </source>
</evidence>
<keyword evidence="2" id="KW-1185">Reference proteome</keyword>
<proteinExistence type="predicted"/>
<dbReference type="RefSeq" id="WP_284136021.1">
    <property type="nucleotide sequence ID" value="NZ_JASJUT010000001.1"/>
</dbReference>
<gene>
    <name evidence="1" type="ORF">QNM18_00740</name>
</gene>
<name>A0ABT7EE88_9GAMM</name>
<evidence type="ECO:0000313" key="2">
    <source>
        <dbReference type="Proteomes" id="UP001231915"/>
    </source>
</evidence>
<dbReference type="Proteomes" id="UP001231915">
    <property type="component" value="Unassembled WGS sequence"/>
</dbReference>
<protein>
    <submittedName>
        <fullName evidence="1">Uncharacterized protein</fullName>
    </submittedName>
</protein>
<accession>A0ABT7EE88</accession>
<dbReference type="EMBL" id="JASJUT010000001">
    <property type="protein sequence ID" value="MDK2593590.1"/>
    <property type="molecule type" value="Genomic_DNA"/>
</dbReference>
<organism evidence="1 2">
    <name type="scientific">Pseudoalteromonas obscura</name>
    <dbReference type="NCBI Taxonomy" id="3048491"/>
    <lineage>
        <taxon>Bacteria</taxon>
        <taxon>Pseudomonadati</taxon>
        <taxon>Pseudomonadota</taxon>
        <taxon>Gammaproteobacteria</taxon>
        <taxon>Alteromonadales</taxon>
        <taxon>Pseudoalteromonadaceae</taxon>
        <taxon>Pseudoalteromonas</taxon>
    </lineage>
</organism>
<reference evidence="1 2" key="1">
    <citation type="submission" date="2023-05" db="EMBL/GenBank/DDBJ databases">
        <title>Pseudoalteromonas ardens sp. nov., Pseudoalteromonas obscura sp. nov., and Pseudoalteromonas umbrosa sp. nov., isolated from the coral Montipora capitata.</title>
        <authorList>
            <person name="Thomas E.M."/>
            <person name="Smith E.M."/>
            <person name="Papke E."/>
            <person name="Shlafstein M.D."/>
            <person name="Oline D.K."/>
            <person name="Videau P."/>
            <person name="Saw J.H."/>
            <person name="Strangman W.K."/>
            <person name="Ushijima B."/>
        </authorList>
    </citation>
    <scope>NUCLEOTIDE SEQUENCE [LARGE SCALE GENOMIC DNA]</scope>
    <source>
        <strain evidence="1 2">P94</strain>
    </source>
</reference>
<sequence length="96" mass="10630">MSFIIEAAVIGSVASTLVSVVTAVIAKRNKKQEKDEGIDDLGKAEADLHEIIKQLKNKKGDESPEIKEHLSKLISEIKETEALLEVEHNKPLKQDK</sequence>
<comment type="caution">
    <text evidence="1">The sequence shown here is derived from an EMBL/GenBank/DDBJ whole genome shotgun (WGS) entry which is preliminary data.</text>
</comment>